<dbReference type="OrthoDB" id="2489132at2"/>
<dbReference type="EMBL" id="QFWT01000008">
    <property type="protein sequence ID" value="PWI32640.1"/>
    <property type="molecule type" value="Genomic_DNA"/>
</dbReference>
<dbReference type="SUPFAM" id="SSF58104">
    <property type="entry name" value="Methyl-accepting chemotaxis protein (MCP) signaling domain"/>
    <property type="match status" value="1"/>
</dbReference>
<keyword evidence="5 9" id="KW-0472">Membrane</keyword>
<gene>
    <name evidence="12" type="ORF">DI392_14585</name>
</gene>
<keyword evidence="4 9" id="KW-1133">Transmembrane helix</keyword>
<name>A0A2U3B776_9VIBR</name>
<evidence type="ECO:0000256" key="2">
    <source>
        <dbReference type="ARBA" id="ARBA00022475"/>
    </source>
</evidence>
<comment type="similarity">
    <text evidence="7">Belongs to the methyl-accepting chemotaxis (MCP) protein family.</text>
</comment>
<dbReference type="Pfam" id="PF00015">
    <property type="entry name" value="MCPsignal"/>
    <property type="match status" value="1"/>
</dbReference>
<dbReference type="SMART" id="SM01049">
    <property type="entry name" value="Cache_2"/>
    <property type="match status" value="1"/>
</dbReference>
<dbReference type="InterPro" id="IPR003660">
    <property type="entry name" value="HAMP_dom"/>
</dbReference>
<dbReference type="PROSITE" id="PS50111">
    <property type="entry name" value="CHEMOTAXIS_TRANSDUC_2"/>
    <property type="match status" value="1"/>
</dbReference>
<evidence type="ECO:0000256" key="5">
    <source>
        <dbReference type="ARBA" id="ARBA00023136"/>
    </source>
</evidence>
<evidence type="ECO:0000259" key="10">
    <source>
        <dbReference type="PROSITE" id="PS50111"/>
    </source>
</evidence>
<dbReference type="CDD" id="cd11386">
    <property type="entry name" value="MCP_signal"/>
    <property type="match status" value="1"/>
</dbReference>
<sequence>MNFTIKTRLYTLAIVPILIIAISMMFFTYSELQELNAIHVTSSQQRLMQTKQDELKSYLQIAESAIADLKNNQASREVVIERLKPIKFGENGYLFGYDSKGVRHLLGSSDKGIGENFWNLQDTTQAYIIQDIVKQAKRGDGFTTYYFPKPGETESSPKLSYSVYLPEWDLILGTGFYIDSVDKMIAQMEATATQQAKESVTSIALISFVIVILAGILAIIINQSIIRPLKTFDRSIASFASGDADLTARMENYNIPEFAMLSQNFNTFVASLQSIIKSVSDVSTEVSDETHNMAGRASQVSQLIEAEKQESEQVATAMTEMTSTAGEISNNANQAASAAKEAEDTTAEATEIFISANVSVQALAADVAKANEVISELEGNVQNISSSLLVIQDIAEQTNLLALNAAIEAARAGEQGRGFAVVADEVRKLASRTQESTQDIQQVIEQLKSASDAAVKTMETGQNRSTETVDKTELARAALDKIQSSINVIMDMNSLIATATEEQTQVGSDISQRIEFISEQSRQTSDIAAQNQAGGENLSRKARSLAELVDRFTV</sequence>
<comment type="caution">
    <text evidence="12">The sequence shown here is derived from an EMBL/GenBank/DDBJ whole genome shotgun (WGS) entry which is preliminary data.</text>
</comment>
<dbReference type="PROSITE" id="PS50885">
    <property type="entry name" value="HAMP"/>
    <property type="match status" value="1"/>
</dbReference>
<feature type="domain" description="Methyl-accepting transducer" evidence="10">
    <location>
        <begin position="282"/>
        <end position="518"/>
    </location>
</feature>
<dbReference type="GO" id="GO:0005886">
    <property type="term" value="C:plasma membrane"/>
    <property type="evidence" value="ECO:0007669"/>
    <property type="project" value="UniProtKB-SubCell"/>
</dbReference>
<dbReference type="SMART" id="SM00304">
    <property type="entry name" value="HAMP"/>
    <property type="match status" value="1"/>
</dbReference>
<dbReference type="GO" id="GO:0006935">
    <property type="term" value="P:chemotaxis"/>
    <property type="evidence" value="ECO:0007669"/>
    <property type="project" value="UniProtKB-ARBA"/>
</dbReference>
<accession>A0A2U3B776</accession>
<evidence type="ECO:0000256" key="8">
    <source>
        <dbReference type="PROSITE-ProRule" id="PRU00284"/>
    </source>
</evidence>
<feature type="domain" description="HAMP" evidence="11">
    <location>
        <begin position="223"/>
        <end position="277"/>
    </location>
</feature>
<evidence type="ECO:0000256" key="1">
    <source>
        <dbReference type="ARBA" id="ARBA00004651"/>
    </source>
</evidence>
<evidence type="ECO:0000256" key="6">
    <source>
        <dbReference type="ARBA" id="ARBA00023224"/>
    </source>
</evidence>
<comment type="subcellular location">
    <subcellularLocation>
        <location evidence="1">Cell membrane</location>
        <topology evidence="1">Multi-pass membrane protein</topology>
    </subcellularLocation>
</comment>
<evidence type="ECO:0000256" key="7">
    <source>
        <dbReference type="ARBA" id="ARBA00029447"/>
    </source>
</evidence>
<feature type="transmembrane region" description="Helical" evidence="9">
    <location>
        <begin position="9"/>
        <end position="29"/>
    </location>
</feature>
<evidence type="ECO:0000256" key="4">
    <source>
        <dbReference type="ARBA" id="ARBA00022989"/>
    </source>
</evidence>
<dbReference type="InterPro" id="IPR004089">
    <property type="entry name" value="MCPsignal_dom"/>
</dbReference>
<dbReference type="Proteomes" id="UP000245362">
    <property type="component" value="Unassembled WGS sequence"/>
</dbReference>
<dbReference type="RefSeq" id="WP_109320426.1">
    <property type="nucleotide sequence ID" value="NZ_QFWT01000008.1"/>
</dbReference>
<keyword evidence="2" id="KW-1003">Cell membrane</keyword>
<evidence type="ECO:0000256" key="9">
    <source>
        <dbReference type="SAM" id="Phobius"/>
    </source>
</evidence>
<dbReference type="Pfam" id="PF17200">
    <property type="entry name" value="sCache_2"/>
    <property type="match status" value="1"/>
</dbReference>
<reference evidence="12 13" key="1">
    <citation type="submission" date="2018-05" db="EMBL/GenBank/DDBJ databases">
        <title>Vibrio limimaris sp. nov., isolated from marine sediment.</title>
        <authorList>
            <person name="Li C.-M."/>
        </authorList>
    </citation>
    <scope>NUCLEOTIDE SEQUENCE [LARGE SCALE GENOMIC DNA]</scope>
    <source>
        <strain evidence="12 13">E4404</strain>
    </source>
</reference>
<dbReference type="InterPro" id="IPR033480">
    <property type="entry name" value="sCache_2"/>
</dbReference>
<evidence type="ECO:0000313" key="13">
    <source>
        <dbReference type="Proteomes" id="UP000245362"/>
    </source>
</evidence>
<keyword evidence="3 9" id="KW-0812">Transmembrane</keyword>
<organism evidence="12 13">
    <name type="scientific">Vibrio albus</name>
    <dbReference type="NCBI Taxonomy" id="2200953"/>
    <lineage>
        <taxon>Bacteria</taxon>
        <taxon>Pseudomonadati</taxon>
        <taxon>Pseudomonadota</taxon>
        <taxon>Gammaproteobacteria</taxon>
        <taxon>Vibrionales</taxon>
        <taxon>Vibrionaceae</taxon>
        <taxon>Vibrio</taxon>
    </lineage>
</organism>
<dbReference type="Gene3D" id="1.10.287.950">
    <property type="entry name" value="Methyl-accepting chemotaxis protein"/>
    <property type="match status" value="1"/>
</dbReference>
<dbReference type="GO" id="GO:0007165">
    <property type="term" value="P:signal transduction"/>
    <property type="evidence" value="ECO:0007669"/>
    <property type="project" value="UniProtKB-KW"/>
</dbReference>
<dbReference type="Pfam" id="PF00672">
    <property type="entry name" value="HAMP"/>
    <property type="match status" value="1"/>
</dbReference>
<dbReference type="PANTHER" id="PTHR32089:SF119">
    <property type="entry name" value="METHYL-ACCEPTING CHEMOTAXIS PROTEIN CTPL"/>
    <property type="match status" value="1"/>
</dbReference>
<dbReference type="Gene3D" id="3.30.450.20">
    <property type="entry name" value="PAS domain"/>
    <property type="match status" value="1"/>
</dbReference>
<dbReference type="SMART" id="SM00283">
    <property type="entry name" value="MA"/>
    <property type="match status" value="1"/>
</dbReference>
<dbReference type="AlphaFoldDB" id="A0A2U3B776"/>
<evidence type="ECO:0000313" key="12">
    <source>
        <dbReference type="EMBL" id="PWI32640.1"/>
    </source>
</evidence>
<protein>
    <submittedName>
        <fullName evidence="12">Chemotaxis protein</fullName>
    </submittedName>
</protein>
<dbReference type="PANTHER" id="PTHR32089">
    <property type="entry name" value="METHYL-ACCEPTING CHEMOTAXIS PROTEIN MCPB"/>
    <property type="match status" value="1"/>
</dbReference>
<evidence type="ECO:0000259" key="11">
    <source>
        <dbReference type="PROSITE" id="PS50885"/>
    </source>
</evidence>
<keyword evidence="13" id="KW-1185">Reference proteome</keyword>
<keyword evidence="6 8" id="KW-0807">Transducer</keyword>
<dbReference type="CDD" id="cd06225">
    <property type="entry name" value="HAMP"/>
    <property type="match status" value="1"/>
</dbReference>
<dbReference type="FunFam" id="1.10.287.950:FF:000001">
    <property type="entry name" value="Methyl-accepting chemotaxis sensory transducer"/>
    <property type="match status" value="1"/>
</dbReference>
<evidence type="ECO:0000256" key="3">
    <source>
        <dbReference type="ARBA" id="ARBA00022692"/>
    </source>
</evidence>
<feature type="transmembrane region" description="Helical" evidence="9">
    <location>
        <begin position="203"/>
        <end position="221"/>
    </location>
</feature>
<proteinExistence type="inferred from homology"/>